<dbReference type="SUPFAM" id="SSF54862">
    <property type="entry name" value="4Fe-4S ferredoxins"/>
    <property type="match status" value="1"/>
</dbReference>
<accession>A0ABU2HTA9</accession>
<dbReference type="Proteomes" id="UP001269144">
    <property type="component" value="Unassembled WGS sequence"/>
</dbReference>
<dbReference type="RefSeq" id="WP_311160426.1">
    <property type="nucleotide sequence ID" value="NZ_JAVQLW010000001.1"/>
</dbReference>
<feature type="domain" description="4Fe-4S ferredoxin-type" evidence="6">
    <location>
        <begin position="89"/>
        <end position="124"/>
    </location>
</feature>
<dbReference type="Pfam" id="PF12838">
    <property type="entry name" value="Fer4_7"/>
    <property type="match status" value="1"/>
</dbReference>
<organism evidence="7 8">
    <name type="scientific">Paracoccus aurantius</name>
    <dbReference type="NCBI Taxonomy" id="3073814"/>
    <lineage>
        <taxon>Bacteria</taxon>
        <taxon>Pseudomonadati</taxon>
        <taxon>Pseudomonadota</taxon>
        <taxon>Alphaproteobacteria</taxon>
        <taxon>Rhodobacterales</taxon>
        <taxon>Paracoccaceae</taxon>
        <taxon>Paracoccus</taxon>
    </lineage>
</organism>
<dbReference type="InterPro" id="IPR050572">
    <property type="entry name" value="Fe-S_Ferredoxin"/>
</dbReference>
<dbReference type="PROSITE" id="PS00198">
    <property type="entry name" value="4FE4S_FER_1"/>
    <property type="match status" value="1"/>
</dbReference>
<evidence type="ECO:0000313" key="8">
    <source>
        <dbReference type="Proteomes" id="UP001269144"/>
    </source>
</evidence>
<keyword evidence="2" id="KW-0479">Metal-binding</keyword>
<keyword evidence="8" id="KW-1185">Reference proteome</keyword>
<keyword evidence="4" id="KW-0408">Iron</keyword>
<evidence type="ECO:0000256" key="1">
    <source>
        <dbReference type="ARBA" id="ARBA00022485"/>
    </source>
</evidence>
<dbReference type="CDD" id="cd10564">
    <property type="entry name" value="NapF_like"/>
    <property type="match status" value="1"/>
</dbReference>
<keyword evidence="5" id="KW-0411">Iron-sulfur</keyword>
<evidence type="ECO:0000256" key="5">
    <source>
        <dbReference type="ARBA" id="ARBA00023014"/>
    </source>
</evidence>
<sequence length="164" mass="17388">MPAAASISRRQLLKGRAQPKPFEPRPPGVDPISVASCTGCGECLEVCPERILALRDLRVVLLPEMGECIFCGKCAEVCPEPVFSESRLMAHLVDISGDCLARAGITCMTCRDACPEAAISMRPRIGGPFLPVLDPELCNGCGACVAPCPSQAITAIPREYSDEG</sequence>
<keyword evidence="1" id="KW-0004">4Fe-4S</keyword>
<feature type="domain" description="4Fe-4S ferredoxin-type" evidence="6">
    <location>
        <begin position="25"/>
        <end position="57"/>
    </location>
</feature>
<feature type="domain" description="4Fe-4S ferredoxin-type" evidence="6">
    <location>
        <begin position="58"/>
        <end position="88"/>
    </location>
</feature>
<comment type="caution">
    <text evidence="7">The sequence shown here is derived from an EMBL/GenBank/DDBJ whole genome shotgun (WGS) entry which is preliminary data.</text>
</comment>
<name>A0ABU2HTA9_9RHOB</name>
<evidence type="ECO:0000313" key="7">
    <source>
        <dbReference type="EMBL" id="MDS9468253.1"/>
    </source>
</evidence>
<proteinExistence type="predicted"/>
<gene>
    <name evidence="7" type="ORF">RGQ15_11810</name>
</gene>
<dbReference type="Gene3D" id="3.30.70.20">
    <property type="match status" value="2"/>
</dbReference>
<feature type="domain" description="4Fe-4S ferredoxin-type" evidence="6">
    <location>
        <begin position="129"/>
        <end position="158"/>
    </location>
</feature>
<dbReference type="EMBL" id="JAVQLW010000001">
    <property type="protein sequence ID" value="MDS9468253.1"/>
    <property type="molecule type" value="Genomic_DNA"/>
</dbReference>
<dbReference type="PANTHER" id="PTHR43687:SF1">
    <property type="entry name" value="FERREDOXIN III"/>
    <property type="match status" value="1"/>
</dbReference>
<keyword evidence="3" id="KW-0677">Repeat</keyword>
<dbReference type="InterPro" id="IPR004496">
    <property type="entry name" value="NapF"/>
</dbReference>
<evidence type="ECO:0000259" key="6">
    <source>
        <dbReference type="PROSITE" id="PS51379"/>
    </source>
</evidence>
<evidence type="ECO:0000256" key="2">
    <source>
        <dbReference type="ARBA" id="ARBA00022723"/>
    </source>
</evidence>
<dbReference type="InterPro" id="IPR017900">
    <property type="entry name" value="4Fe4S_Fe_S_CS"/>
</dbReference>
<dbReference type="PROSITE" id="PS51379">
    <property type="entry name" value="4FE4S_FER_2"/>
    <property type="match status" value="4"/>
</dbReference>
<reference evidence="8" key="1">
    <citation type="submission" date="2023-07" db="EMBL/GenBank/DDBJ databases">
        <title>Paracoccus sp. MBLB3053 whole genome sequence.</title>
        <authorList>
            <person name="Hwang C.Y."/>
            <person name="Cho E.-S."/>
            <person name="Seo M.-J."/>
        </authorList>
    </citation>
    <scope>NUCLEOTIDE SEQUENCE [LARGE SCALE GENOMIC DNA]</scope>
    <source>
        <strain evidence="8">MBLB3053</strain>
    </source>
</reference>
<protein>
    <submittedName>
        <fullName evidence="7">Ferredoxin-type protein NapF</fullName>
    </submittedName>
</protein>
<evidence type="ECO:0000256" key="4">
    <source>
        <dbReference type="ARBA" id="ARBA00023004"/>
    </source>
</evidence>
<dbReference type="PANTHER" id="PTHR43687">
    <property type="entry name" value="ADENYLYLSULFATE REDUCTASE, BETA SUBUNIT"/>
    <property type="match status" value="1"/>
</dbReference>
<dbReference type="Pfam" id="PF13237">
    <property type="entry name" value="Fer4_10"/>
    <property type="match status" value="1"/>
</dbReference>
<evidence type="ECO:0000256" key="3">
    <source>
        <dbReference type="ARBA" id="ARBA00022737"/>
    </source>
</evidence>
<dbReference type="InterPro" id="IPR017896">
    <property type="entry name" value="4Fe4S_Fe-S-bd"/>
</dbReference>